<dbReference type="SUPFAM" id="SSF46785">
    <property type="entry name" value="Winged helix' DNA-binding domain"/>
    <property type="match status" value="1"/>
</dbReference>
<dbReference type="PROSITE" id="PS50987">
    <property type="entry name" value="HTH_ARSR_2"/>
    <property type="match status" value="1"/>
</dbReference>
<dbReference type="InterPro" id="IPR001845">
    <property type="entry name" value="HTH_ArsR_DNA-bd_dom"/>
</dbReference>
<dbReference type="InterPro" id="IPR011991">
    <property type="entry name" value="ArsR-like_HTH"/>
</dbReference>
<dbReference type="PRINTS" id="PR00778">
    <property type="entry name" value="HTHARSR"/>
</dbReference>
<proteinExistence type="predicted"/>
<dbReference type="CDD" id="cd00090">
    <property type="entry name" value="HTH_ARSR"/>
    <property type="match status" value="1"/>
</dbReference>
<dbReference type="Proteomes" id="UP000244911">
    <property type="component" value="Unassembled WGS sequence"/>
</dbReference>
<feature type="domain" description="HTH arsR-type" evidence="1">
    <location>
        <begin position="7"/>
        <end position="101"/>
    </location>
</feature>
<evidence type="ECO:0000313" key="2">
    <source>
        <dbReference type="EMBL" id="SPF76151.1"/>
    </source>
</evidence>
<sequence>MLFTHMVERQDNDRLAAVLKAAADPTRRAILTLLAQEGPLRITDISARFDISLNSVSKHIKVLEAAGLVTRRTEWREHLIEVHMEPLSLVDQWFNELRSIWALRLDALEAALKEDDND</sequence>
<gene>
    <name evidence="2" type="primary">sdpR_2</name>
    <name evidence="2" type="ORF">ALP8811_01151</name>
</gene>
<dbReference type="AlphaFoldDB" id="A0A2R8AJD0"/>
<evidence type="ECO:0000313" key="3">
    <source>
        <dbReference type="Proteomes" id="UP000244911"/>
    </source>
</evidence>
<keyword evidence="3" id="KW-1185">Reference proteome</keyword>
<dbReference type="Pfam" id="PF12840">
    <property type="entry name" value="HTH_20"/>
    <property type="match status" value="1"/>
</dbReference>
<dbReference type="PANTHER" id="PTHR38600">
    <property type="entry name" value="TRANSCRIPTIONAL REGULATORY PROTEIN"/>
    <property type="match status" value="1"/>
</dbReference>
<dbReference type="InterPro" id="IPR036388">
    <property type="entry name" value="WH-like_DNA-bd_sf"/>
</dbReference>
<dbReference type="SMART" id="SM00418">
    <property type="entry name" value="HTH_ARSR"/>
    <property type="match status" value="1"/>
</dbReference>
<dbReference type="PANTHER" id="PTHR38600:SF2">
    <property type="entry name" value="SLL0088 PROTEIN"/>
    <property type="match status" value="1"/>
</dbReference>
<evidence type="ECO:0000259" key="1">
    <source>
        <dbReference type="PROSITE" id="PS50987"/>
    </source>
</evidence>
<organism evidence="2 3">
    <name type="scientific">Aliiroseovarius pelagivivens</name>
    <dbReference type="NCBI Taxonomy" id="1639690"/>
    <lineage>
        <taxon>Bacteria</taxon>
        <taxon>Pseudomonadati</taxon>
        <taxon>Pseudomonadota</taxon>
        <taxon>Alphaproteobacteria</taxon>
        <taxon>Rhodobacterales</taxon>
        <taxon>Paracoccaceae</taxon>
        <taxon>Aliiroseovarius</taxon>
    </lineage>
</organism>
<dbReference type="InterPro" id="IPR036390">
    <property type="entry name" value="WH_DNA-bd_sf"/>
</dbReference>
<dbReference type="EMBL" id="OMOI01000001">
    <property type="protein sequence ID" value="SPF76151.1"/>
    <property type="molecule type" value="Genomic_DNA"/>
</dbReference>
<dbReference type="NCBIfam" id="NF033788">
    <property type="entry name" value="HTH_metalloreg"/>
    <property type="match status" value="1"/>
</dbReference>
<reference evidence="3" key="1">
    <citation type="submission" date="2018-03" db="EMBL/GenBank/DDBJ databases">
        <authorList>
            <person name="Rodrigo-Torres L."/>
            <person name="Arahal R. D."/>
            <person name="Lucena T."/>
        </authorList>
    </citation>
    <scope>NUCLEOTIDE SEQUENCE [LARGE SCALE GENOMIC DNA]</scope>
    <source>
        <strain evidence="3">CECT 8811</strain>
    </source>
</reference>
<protein>
    <submittedName>
        <fullName evidence="2">Transcriptional repressor SdpR</fullName>
    </submittedName>
</protein>
<name>A0A2R8AJD0_9RHOB</name>
<dbReference type="GO" id="GO:0003700">
    <property type="term" value="F:DNA-binding transcription factor activity"/>
    <property type="evidence" value="ECO:0007669"/>
    <property type="project" value="InterPro"/>
</dbReference>
<accession>A0A2R8AJD0</accession>
<dbReference type="Gene3D" id="1.10.10.10">
    <property type="entry name" value="Winged helix-like DNA-binding domain superfamily/Winged helix DNA-binding domain"/>
    <property type="match status" value="1"/>
</dbReference>